<organism evidence="2 3">
    <name type="scientific">Saccharicrinis carchari</name>
    <dbReference type="NCBI Taxonomy" id="1168039"/>
    <lineage>
        <taxon>Bacteria</taxon>
        <taxon>Pseudomonadati</taxon>
        <taxon>Bacteroidota</taxon>
        <taxon>Bacteroidia</taxon>
        <taxon>Marinilabiliales</taxon>
        <taxon>Marinilabiliaceae</taxon>
        <taxon>Saccharicrinis</taxon>
    </lineage>
</organism>
<gene>
    <name evidence="2" type="ORF">SAMN06265379_11817</name>
</gene>
<dbReference type="PANTHER" id="PTHR37834:SF2">
    <property type="entry name" value="ESTERASE, SGNH HYDROLASE-TYPE"/>
    <property type="match status" value="1"/>
</dbReference>
<proteinExistence type="predicted"/>
<sequence>MRPYIIYILIAIMSLPLSSQKKWQHIPANHPAIHYTGRFDDSKPKEIRYDWPGTTIQFQFTGNELQLLLNGGERNYFNLFIDNTLHEVLHLPTDTIYNVSDIKGRGSHWVRL</sequence>
<dbReference type="InterPro" id="IPR040794">
    <property type="entry name" value="CE2_N"/>
</dbReference>
<accession>A0A521FAD5</accession>
<dbReference type="Gene3D" id="2.60.120.260">
    <property type="entry name" value="Galactose-binding domain-like"/>
    <property type="match status" value="1"/>
</dbReference>
<evidence type="ECO:0000313" key="2">
    <source>
        <dbReference type="EMBL" id="SMO93135.1"/>
    </source>
</evidence>
<dbReference type="InterPro" id="IPR052762">
    <property type="entry name" value="PCW_deacetylase/CE"/>
</dbReference>
<name>A0A521FAD5_SACCC</name>
<feature type="non-terminal residue" evidence="2">
    <location>
        <position position="112"/>
    </location>
</feature>
<dbReference type="Pfam" id="PF17996">
    <property type="entry name" value="CE2_N"/>
    <property type="match status" value="1"/>
</dbReference>
<reference evidence="2 3" key="1">
    <citation type="submission" date="2017-05" db="EMBL/GenBank/DDBJ databases">
        <authorList>
            <person name="Varghese N."/>
            <person name="Submissions S."/>
        </authorList>
    </citation>
    <scope>NUCLEOTIDE SEQUENCE [LARGE SCALE GENOMIC DNA]</scope>
    <source>
        <strain evidence="2 3">DSM 27040</strain>
    </source>
</reference>
<dbReference type="Proteomes" id="UP000319040">
    <property type="component" value="Unassembled WGS sequence"/>
</dbReference>
<dbReference type="EMBL" id="FXTB01000018">
    <property type="protein sequence ID" value="SMO93135.1"/>
    <property type="molecule type" value="Genomic_DNA"/>
</dbReference>
<keyword evidence="3" id="KW-1185">Reference proteome</keyword>
<evidence type="ECO:0000259" key="1">
    <source>
        <dbReference type="Pfam" id="PF17996"/>
    </source>
</evidence>
<evidence type="ECO:0000313" key="3">
    <source>
        <dbReference type="Proteomes" id="UP000319040"/>
    </source>
</evidence>
<protein>
    <recommendedName>
        <fullName evidence="1">Carbohydrate esterase 2 N-terminal domain-containing protein</fullName>
    </recommendedName>
</protein>
<dbReference type="AlphaFoldDB" id="A0A521FAD5"/>
<feature type="domain" description="Carbohydrate esterase 2 N-terminal" evidence="1">
    <location>
        <begin position="35"/>
        <end position="112"/>
    </location>
</feature>
<dbReference type="PANTHER" id="PTHR37834">
    <property type="entry name" value="GDSL-LIKE LIPASE/ACYLHYDROLASE DOMAIN PROTEIN (AFU_ORTHOLOGUE AFUA_2G00620)"/>
    <property type="match status" value="1"/>
</dbReference>